<dbReference type="CDD" id="cd16015">
    <property type="entry name" value="LTA_synthase"/>
    <property type="match status" value="1"/>
</dbReference>
<dbReference type="SUPFAM" id="SSF53649">
    <property type="entry name" value="Alkaline phosphatase-like"/>
    <property type="match status" value="1"/>
</dbReference>
<dbReference type="Pfam" id="PF00884">
    <property type="entry name" value="Sulfatase"/>
    <property type="match status" value="1"/>
</dbReference>
<comment type="subcellular location">
    <subcellularLocation>
        <location evidence="1">Cell membrane</location>
        <topology evidence="1">Multi-pass membrane protein</topology>
    </subcellularLocation>
</comment>
<evidence type="ECO:0000256" key="2">
    <source>
        <dbReference type="ARBA" id="ARBA00022475"/>
    </source>
</evidence>
<dbReference type="PATRIC" id="fig|505341.3.peg.351"/>
<dbReference type="PANTHER" id="PTHR47371">
    <property type="entry name" value="LIPOTEICHOIC ACID SYNTHASE"/>
    <property type="match status" value="1"/>
</dbReference>
<dbReference type="InterPro" id="IPR000917">
    <property type="entry name" value="Sulfatase_N"/>
</dbReference>
<accession>A0A1A7P2B8</accession>
<dbReference type="AlphaFoldDB" id="A0A1A7P2B8"/>
<gene>
    <name evidence="8" type="ORF">QS62_01765</name>
</gene>
<feature type="transmembrane region" description="Helical" evidence="6">
    <location>
        <begin position="60"/>
        <end position="80"/>
    </location>
</feature>
<evidence type="ECO:0000256" key="4">
    <source>
        <dbReference type="ARBA" id="ARBA00022989"/>
    </source>
</evidence>
<comment type="caution">
    <text evidence="8">The sequence shown here is derived from an EMBL/GenBank/DDBJ whole genome shotgun (WGS) entry which is preliminary data.</text>
</comment>
<feature type="transmembrane region" description="Helical" evidence="6">
    <location>
        <begin position="6"/>
        <end position="25"/>
    </location>
</feature>
<feature type="transmembrane region" description="Helical" evidence="6">
    <location>
        <begin position="147"/>
        <end position="166"/>
    </location>
</feature>
<evidence type="ECO:0000256" key="5">
    <source>
        <dbReference type="ARBA" id="ARBA00023136"/>
    </source>
</evidence>
<evidence type="ECO:0000256" key="3">
    <source>
        <dbReference type="ARBA" id="ARBA00022692"/>
    </source>
</evidence>
<evidence type="ECO:0000259" key="7">
    <source>
        <dbReference type="Pfam" id="PF00884"/>
    </source>
</evidence>
<evidence type="ECO:0000313" key="8">
    <source>
        <dbReference type="EMBL" id="OBW95975.1"/>
    </source>
</evidence>
<proteinExistence type="predicted"/>
<keyword evidence="2" id="KW-1003">Cell membrane</keyword>
<dbReference type="PANTHER" id="PTHR47371:SF3">
    <property type="entry name" value="PHOSPHOGLYCEROL TRANSFERASE I"/>
    <property type="match status" value="1"/>
</dbReference>
<dbReference type="InterPro" id="IPR017850">
    <property type="entry name" value="Alkaline_phosphatase_core_sf"/>
</dbReference>
<keyword evidence="4 6" id="KW-1133">Transmembrane helix</keyword>
<reference evidence="8 9" key="1">
    <citation type="submission" date="2014-11" db="EMBL/GenBank/DDBJ databases">
        <title>Pan-genome of Gallibacterium spp.</title>
        <authorList>
            <person name="Kudirkiene E."/>
            <person name="Bojesen A.M."/>
        </authorList>
    </citation>
    <scope>NUCLEOTIDE SEQUENCE [LARGE SCALE GENOMIC DNA]</scope>
    <source>
        <strain evidence="8 9">F150</strain>
    </source>
</reference>
<evidence type="ECO:0000256" key="6">
    <source>
        <dbReference type="SAM" id="Phobius"/>
    </source>
</evidence>
<feature type="domain" description="Sulfatase N-terminal" evidence="7">
    <location>
        <begin position="290"/>
        <end position="580"/>
    </location>
</feature>
<evidence type="ECO:0000313" key="9">
    <source>
        <dbReference type="Proteomes" id="UP000092649"/>
    </source>
</evidence>
<dbReference type="Gene3D" id="3.40.720.10">
    <property type="entry name" value="Alkaline Phosphatase, subunit A"/>
    <property type="match status" value="1"/>
</dbReference>
<dbReference type="Proteomes" id="UP000092649">
    <property type="component" value="Unassembled WGS sequence"/>
</dbReference>
<feature type="transmembrane region" description="Helical" evidence="6">
    <location>
        <begin position="86"/>
        <end position="112"/>
    </location>
</feature>
<dbReference type="OrthoDB" id="9760224at2"/>
<name>A0A1A7P2B8_9PAST</name>
<keyword evidence="5 6" id="KW-0472">Membrane</keyword>
<evidence type="ECO:0000256" key="1">
    <source>
        <dbReference type="ARBA" id="ARBA00004651"/>
    </source>
</evidence>
<protein>
    <submittedName>
        <fullName evidence="8">Sulfatase</fullName>
    </submittedName>
</protein>
<dbReference type="EMBL" id="JTJL01000005">
    <property type="protein sequence ID" value="OBW95975.1"/>
    <property type="molecule type" value="Genomic_DNA"/>
</dbReference>
<dbReference type="GO" id="GO:0005886">
    <property type="term" value="C:plasma membrane"/>
    <property type="evidence" value="ECO:0007669"/>
    <property type="project" value="UniProtKB-SubCell"/>
</dbReference>
<dbReference type="InterPro" id="IPR050448">
    <property type="entry name" value="OpgB/LTA_synthase_biosynth"/>
</dbReference>
<organism evidence="8 9">
    <name type="scientific">Gallibacterium salpingitidis</name>
    <dbReference type="NCBI Taxonomy" id="505341"/>
    <lineage>
        <taxon>Bacteria</taxon>
        <taxon>Pseudomonadati</taxon>
        <taxon>Pseudomonadota</taxon>
        <taxon>Gammaproteobacteria</taxon>
        <taxon>Pasteurellales</taxon>
        <taxon>Pasteurellaceae</taxon>
        <taxon>Gallibacterium</taxon>
    </lineage>
</organism>
<feature type="transmembrane region" description="Helical" evidence="6">
    <location>
        <begin position="178"/>
        <end position="198"/>
    </location>
</feature>
<keyword evidence="9" id="KW-1185">Reference proteome</keyword>
<sequence>MIFYSNFLVSLTLLFIYYVLQTTLIRKWMVNKFVDPQLFSQPEHQQSFSRMWRMGYRYDAKISAILLAIPFIIGAILLAFSLVKTLLFVFSCYLFIVSLLFTGVNLGNYFYFKTYKSYYNIFMFGIVEDDTKAVLNNIYEDYPVIKLSLLTLVAALIPTYIFYYFLTAQPLPLLPSAVIYGYAILALIYLAYAARGYFFTHPLAKMHAQVASLSIINQMVPNGVIAMKWAFEDRKRDIQFNPVNWQDGANLINQVKQLVPTTTPLATPDNVTEFFTAKTAKNDFLANNPPHVVMALMESFGNNFLQFDDPKTNDLLGKLRPYLTQDYCFQRFSSDYNGTAPSLASLYFHSPIQNISQSIAQGVSLKQTPFFTYKAQGYKTIFITAGNIMWRNLANYLPLQGIDELYDQNSIVDRFPAAKSSLSYWGVADEYAFKLAEQLLQQSEQPLFINILTMTNHPPFKAPDHYQPFPVNPDVLTGKILAKDRQEQQNILQAFQYAANALGEFIDNIAQSPVADSTIIAASGDHHMRAMENHFPTDLFLDKTVPFFVHLPDAIKQHCAVDFQPYRLGSHKDIMPTLFSFSLSDCEYWHLGGRNLLSADAEQNFNFAFNETVVTTPTAIYDIHTENIIKYEWNLTTGETTALQPISAEEKTQINAYKQLLYWQINYQIAGIAN</sequence>
<keyword evidence="3 6" id="KW-0812">Transmembrane</keyword>